<proteinExistence type="predicted"/>
<dbReference type="AlphaFoldDB" id="A0A109K327"/>
<dbReference type="Proteomes" id="UP000057737">
    <property type="component" value="Unassembled WGS sequence"/>
</dbReference>
<keyword evidence="2" id="KW-1185">Reference proteome</keyword>
<protein>
    <submittedName>
        <fullName evidence="1">Uncharacterized protein</fullName>
    </submittedName>
</protein>
<comment type="caution">
    <text evidence="1">The sequence shown here is derived from an EMBL/GenBank/DDBJ whole genome shotgun (WGS) entry which is preliminary data.</text>
</comment>
<organism evidence="1 2">
    <name type="scientific">Bradyrhizobium macuxiense</name>
    <dbReference type="NCBI Taxonomy" id="1755647"/>
    <lineage>
        <taxon>Bacteria</taxon>
        <taxon>Pseudomonadati</taxon>
        <taxon>Pseudomonadota</taxon>
        <taxon>Alphaproteobacteria</taxon>
        <taxon>Hyphomicrobiales</taxon>
        <taxon>Nitrobacteraceae</taxon>
        <taxon>Bradyrhizobium</taxon>
    </lineage>
</organism>
<gene>
    <name evidence="1" type="ORF">AS156_31400</name>
</gene>
<reference evidence="1 2" key="1">
    <citation type="submission" date="2015-11" db="EMBL/GenBank/DDBJ databases">
        <title>Draft Genome Sequence of the Strain BR 10303 (Bradyrhizobium sp.) isolated from nodules of Centrolobium paraense.</title>
        <authorList>
            <person name="Zelli J.E."/>
            <person name="Simoes-Araujo J.L."/>
            <person name="Barauna A.C."/>
            <person name="Silva K."/>
        </authorList>
    </citation>
    <scope>NUCLEOTIDE SEQUENCE [LARGE SCALE GENOMIC DNA]</scope>
    <source>
        <strain evidence="1 2">BR 10303</strain>
    </source>
</reference>
<accession>A0A109K327</accession>
<sequence length="433" mass="44927">MREEIVMAEEAFALSPISARAAQPSEEDYVAIREAFMETSRGRWFLGEYAKRNRNADTRMVLDAVARIEESLSAQRQAAADAFRDEQLEQALSALRGAVEAVQASAIAAIDELSFEQRLAPIRKGVRVIREISWRLREIGNDGRICDIMDSQASAIEAGVAQVSFDEAKGVLDAAFASLARRLAEFKTAEAVAPAAEPALAEAPVAETPVAETPVAEAPVAAPAPAPAAESARPDGTVAEVAAAHDVTATPSVEAAVAEVPPQPVEDALAKAEAALAEAEAAELARVSQEAAANAEDEAVLDLIAIEMGASDPIEDDEATLVAEMRAAEAMATEPAMAAPVLEMAMAAEPAPAQSPAPVTAPQPAAELQVAEAPLSPAPPQIDAETAPAPAANVSLGSTIIASGLVKKPNAAANDPLAAIRRMTQAEKIAFFS</sequence>
<name>A0A109K327_9BRAD</name>
<evidence type="ECO:0000313" key="2">
    <source>
        <dbReference type="Proteomes" id="UP000057737"/>
    </source>
</evidence>
<dbReference type="EMBL" id="LNCU01000030">
    <property type="protein sequence ID" value="KWV59534.1"/>
    <property type="molecule type" value="Genomic_DNA"/>
</dbReference>
<evidence type="ECO:0000313" key="1">
    <source>
        <dbReference type="EMBL" id="KWV59534.1"/>
    </source>
</evidence>